<gene>
    <name evidence="1" type="ORF">UFOPK2657_00483</name>
</gene>
<sequence>MRDVLKRWARKLHVIERNVGDYRNVRFDNVCGIPTTEHANFNYSDVNGAVCKVTKGCGSHDVEIRRSHSSKNFDIGNSGYAVCKFLLVNLLAIASDALS</sequence>
<organism evidence="1">
    <name type="scientific">freshwater metagenome</name>
    <dbReference type="NCBI Taxonomy" id="449393"/>
    <lineage>
        <taxon>unclassified sequences</taxon>
        <taxon>metagenomes</taxon>
        <taxon>ecological metagenomes</taxon>
    </lineage>
</organism>
<evidence type="ECO:0000313" key="1">
    <source>
        <dbReference type="EMBL" id="CAB4710336.1"/>
    </source>
</evidence>
<dbReference type="EMBL" id="CAEZYG010000063">
    <property type="protein sequence ID" value="CAB4710336.1"/>
    <property type="molecule type" value="Genomic_DNA"/>
</dbReference>
<proteinExistence type="predicted"/>
<protein>
    <submittedName>
        <fullName evidence="1">Unannotated protein</fullName>
    </submittedName>
</protein>
<name>A0A6J6QHY4_9ZZZZ</name>
<accession>A0A6J6QHY4</accession>
<dbReference type="AlphaFoldDB" id="A0A6J6QHY4"/>
<reference evidence="1" key="1">
    <citation type="submission" date="2020-05" db="EMBL/GenBank/DDBJ databases">
        <authorList>
            <person name="Chiriac C."/>
            <person name="Salcher M."/>
            <person name="Ghai R."/>
            <person name="Kavagutti S V."/>
        </authorList>
    </citation>
    <scope>NUCLEOTIDE SEQUENCE</scope>
</reference>